<keyword evidence="4 6" id="KW-0520">NAD</keyword>
<dbReference type="GO" id="GO:0003950">
    <property type="term" value="F:NAD+ poly-ADP-ribosyltransferase activity"/>
    <property type="evidence" value="ECO:0007669"/>
    <property type="project" value="UniProtKB-UniRule"/>
</dbReference>
<organism evidence="8 9">
    <name type="scientific">Adineta ricciae</name>
    <name type="common">Rotifer</name>
    <dbReference type="NCBI Taxonomy" id="249248"/>
    <lineage>
        <taxon>Eukaryota</taxon>
        <taxon>Metazoa</taxon>
        <taxon>Spiralia</taxon>
        <taxon>Gnathifera</taxon>
        <taxon>Rotifera</taxon>
        <taxon>Eurotatoria</taxon>
        <taxon>Bdelloidea</taxon>
        <taxon>Adinetida</taxon>
        <taxon>Adinetidae</taxon>
        <taxon>Adineta</taxon>
    </lineage>
</organism>
<evidence type="ECO:0000313" key="8">
    <source>
        <dbReference type="EMBL" id="CAF0781925.1"/>
    </source>
</evidence>
<evidence type="ECO:0000256" key="3">
    <source>
        <dbReference type="ARBA" id="ARBA00022679"/>
    </source>
</evidence>
<keyword evidence="5" id="KW-0539">Nucleus</keyword>
<evidence type="ECO:0000256" key="5">
    <source>
        <dbReference type="ARBA" id="ARBA00023242"/>
    </source>
</evidence>
<protein>
    <recommendedName>
        <fullName evidence="6">Poly [ADP-ribose] polymerase</fullName>
        <shortName evidence="6">PARP</shortName>
        <ecNumber evidence="6">2.4.2.-</ecNumber>
    </recommendedName>
</protein>
<evidence type="ECO:0000256" key="2">
    <source>
        <dbReference type="ARBA" id="ARBA00022676"/>
    </source>
</evidence>
<dbReference type="AlphaFoldDB" id="A0A813RJY0"/>
<dbReference type="InterPro" id="IPR052056">
    <property type="entry name" value="Mono-ARTD/PARP"/>
</dbReference>
<dbReference type="EMBL" id="CAJNOR010000066">
    <property type="protein sequence ID" value="CAF0781925.1"/>
    <property type="molecule type" value="Genomic_DNA"/>
</dbReference>
<accession>A0A813RJY0</accession>
<dbReference type="GO" id="GO:1990404">
    <property type="term" value="F:NAD+-protein mono-ADP-ribosyltransferase activity"/>
    <property type="evidence" value="ECO:0007669"/>
    <property type="project" value="TreeGrafter"/>
</dbReference>
<evidence type="ECO:0000256" key="6">
    <source>
        <dbReference type="RuleBase" id="RU362114"/>
    </source>
</evidence>
<keyword evidence="9" id="KW-1185">Reference proteome</keyword>
<feature type="domain" description="PARP catalytic" evidence="7">
    <location>
        <begin position="312"/>
        <end position="506"/>
    </location>
</feature>
<keyword evidence="2 6" id="KW-0328">Glycosyltransferase</keyword>
<keyword evidence="3 6" id="KW-0808">Transferase</keyword>
<dbReference type="GO" id="GO:0070212">
    <property type="term" value="P:protein poly-ADP-ribosylation"/>
    <property type="evidence" value="ECO:0007669"/>
    <property type="project" value="TreeGrafter"/>
</dbReference>
<dbReference type="PANTHER" id="PTHR14453:SF107">
    <property type="entry name" value="POLY [ADP-RIBOSE] POLYMERASE"/>
    <property type="match status" value="1"/>
</dbReference>
<evidence type="ECO:0000256" key="1">
    <source>
        <dbReference type="ARBA" id="ARBA00004123"/>
    </source>
</evidence>
<comment type="subcellular location">
    <subcellularLocation>
        <location evidence="1">Nucleus</location>
    </subcellularLocation>
</comment>
<dbReference type="SUPFAM" id="SSF56399">
    <property type="entry name" value="ADP-ribosylation"/>
    <property type="match status" value="1"/>
</dbReference>
<dbReference type="GO" id="GO:0005634">
    <property type="term" value="C:nucleus"/>
    <property type="evidence" value="ECO:0007669"/>
    <property type="project" value="UniProtKB-SubCell"/>
</dbReference>
<dbReference type="GO" id="GO:0010629">
    <property type="term" value="P:negative regulation of gene expression"/>
    <property type="evidence" value="ECO:0007669"/>
    <property type="project" value="TreeGrafter"/>
</dbReference>
<gene>
    <name evidence="8" type="ORF">XAT740_LOCUS2018</name>
</gene>
<dbReference type="GO" id="GO:0003714">
    <property type="term" value="F:transcription corepressor activity"/>
    <property type="evidence" value="ECO:0007669"/>
    <property type="project" value="TreeGrafter"/>
</dbReference>
<sequence>MDDRMDITMDLPSFNLQSTQLSHEERRWLWTQKEQHKLDKIVHNVADLSKHIQSSTLVSDIQKLLSSKTMIAKPALDDKYHLYYSSTMNANNNQEIDQFRLYHQQLFRLTFADIVSNAYYLMFIIFLEGTLFYSTQTAKEYSAAFTAEMRKCLSSFDTYIQTRATKLLNVISLASESQLSIYTPIHLHQQNHLGILFQLCPKVKYYTQQSMPFNSILATDRYVTHQISLEELRYIDYSLNMKHQRYVVDGFLGTQAAGPLTTYPTSRPTTVRSIPARPPVTHSILHSLPIIYPYSDDMVYARTYPTFWQGDHHLKEHNDALFYSFPVDKSTDEYLFVQRLFHQTLCDKKTNIIVIERIQNPHLWEKFCSHRRYMRQKNGNDQVNETWLFHGTKSDNHHHIISHGFNRSYCRETVYYGRGVYFSRFAAYSHLYGDQKDLSHLFLCRVLVGYHTYGANDIHVPPEITTSNGKKLKADSTTDHQTPYGIVCTFLDDQNYPEYVITYMNH</sequence>
<name>A0A813RJY0_ADIRI</name>
<evidence type="ECO:0000313" key="9">
    <source>
        <dbReference type="Proteomes" id="UP000663828"/>
    </source>
</evidence>
<dbReference type="EC" id="2.4.2.-" evidence="6"/>
<dbReference type="Proteomes" id="UP000663828">
    <property type="component" value="Unassembled WGS sequence"/>
</dbReference>
<dbReference type="Gene3D" id="3.90.228.10">
    <property type="match status" value="1"/>
</dbReference>
<evidence type="ECO:0000259" key="7">
    <source>
        <dbReference type="PROSITE" id="PS51059"/>
    </source>
</evidence>
<evidence type="ECO:0000256" key="4">
    <source>
        <dbReference type="ARBA" id="ARBA00023027"/>
    </source>
</evidence>
<comment type="caution">
    <text evidence="8">The sequence shown here is derived from an EMBL/GenBank/DDBJ whole genome shotgun (WGS) entry which is preliminary data.</text>
</comment>
<dbReference type="PROSITE" id="PS51059">
    <property type="entry name" value="PARP_CATALYTIC"/>
    <property type="match status" value="1"/>
</dbReference>
<dbReference type="GO" id="GO:0005737">
    <property type="term" value="C:cytoplasm"/>
    <property type="evidence" value="ECO:0007669"/>
    <property type="project" value="TreeGrafter"/>
</dbReference>
<proteinExistence type="predicted"/>
<dbReference type="PANTHER" id="PTHR14453">
    <property type="entry name" value="PARP/ZINC FINGER CCCH TYPE DOMAIN CONTAINING PROTEIN"/>
    <property type="match status" value="1"/>
</dbReference>
<dbReference type="Pfam" id="PF00644">
    <property type="entry name" value="PARP"/>
    <property type="match status" value="1"/>
</dbReference>
<reference evidence="8" key="1">
    <citation type="submission" date="2021-02" db="EMBL/GenBank/DDBJ databases">
        <authorList>
            <person name="Nowell W R."/>
        </authorList>
    </citation>
    <scope>NUCLEOTIDE SEQUENCE</scope>
</reference>
<dbReference type="InterPro" id="IPR012317">
    <property type="entry name" value="Poly(ADP-ribose)pol_cat_dom"/>
</dbReference>